<sequence>MRKRSLAIWRYGSSIGVGCDGGQLALPDRMVEKTMVAACRGDAEVHSADLTRVADAGLGSVTGFCESVAGCRKDRQLTAQLSRAFLTVDCRWRWKSALGTESETGTAEERSNWAVGAEERVEERRSKLRNEHRTANILTRRRNHPPGKIIHRAKSQKMDQSEGEVSDSGSSYPICKCGSKAVIKTASTTKNHGRRFYTCVNYVNEANRGCNFFRWVESDFCGCGDRVMSMLLAWQNDLKSERAMEVFKCKMQLAEYKSKIEVDYANFELKLERVENKYRWMQLKFRVAVACCWCLVAVMLCFPYCNGFASRLMLSS</sequence>
<dbReference type="PROSITE" id="PS51999">
    <property type="entry name" value="ZF_GRF"/>
    <property type="match status" value="1"/>
</dbReference>
<evidence type="ECO:0000256" key="2">
    <source>
        <dbReference type="ARBA" id="ARBA00022771"/>
    </source>
</evidence>
<dbReference type="Proteomes" id="UP000327013">
    <property type="component" value="Chromosome 4"/>
</dbReference>
<keyword evidence="5" id="KW-1133">Transmembrane helix</keyword>
<gene>
    <name evidence="7" type="ORF">FH972_010107</name>
</gene>
<evidence type="ECO:0000259" key="6">
    <source>
        <dbReference type="PROSITE" id="PS51999"/>
    </source>
</evidence>
<keyword evidence="2 4" id="KW-0863">Zinc-finger</keyword>
<evidence type="ECO:0000256" key="1">
    <source>
        <dbReference type="ARBA" id="ARBA00022723"/>
    </source>
</evidence>
<protein>
    <recommendedName>
        <fullName evidence="6">GRF-type domain-containing protein</fullName>
    </recommendedName>
</protein>
<feature type="transmembrane region" description="Helical" evidence="5">
    <location>
        <begin position="287"/>
        <end position="309"/>
    </location>
</feature>
<evidence type="ECO:0000313" key="8">
    <source>
        <dbReference type="Proteomes" id="UP000327013"/>
    </source>
</evidence>
<accession>A0A660KMB6</accession>
<name>A0A660KMB6_9ROSI</name>
<dbReference type="InterPro" id="IPR010666">
    <property type="entry name" value="Znf_GRF"/>
</dbReference>
<keyword evidence="5" id="KW-0472">Membrane</keyword>
<reference evidence="7 8" key="1">
    <citation type="submission" date="2019-06" db="EMBL/GenBank/DDBJ databases">
        <title>A chromosomal-level reference genome of Carpinus fangiana (Coryloideae, Betulaceae).</title>
        <authorList>
            <person name="Yang X."/>
            <person name="Wang Z."/>
            <person name="Zhang L."/>
            <person name="Hao G."/>
            <person name="Liu J."/>
            <person name="Yang Y."/>
        </authorList>
    </citation>
    <scope>NUCLEOTIDE SEQUENCE [LARGE SCALE GENOMIC DNA]</scope>
    <source>
        <strain evidence="7">Cfa_2016G</strain>
        <tissue evidence="7">Leaf</tissue>
    </source>
</reference>
<proteinExistence type="predicted"/>
<dbReference type="GO" id="GO:0008270">
    <property type="term" value="F:zinc ion binding"/>
    <property type="evidence" value="ECO:0007669"/>
    <property type="project" value="UniProtKB-KW"/>
</dbReference>
<feature type="domain" description="GRF-type" evidence="6">
    <location>
        <begin position="175"/>
        <end position="219"/>
    </location>
</feature>
<dbReference type="PANTHER" id="PTHR33248">
    <property type="entry name" value="ZINC ION-BINDING PROTEIN"/>
    <property type="match status" value="1"/>
</dbReference>
<evidence type="ECO:0000313" key="7">
    <source>
        <dbReference type="EMBL" id="KAE8037522.1"/>
    </source>
</evidence>
<evidence type="ECO:0000256" key="3">
    <source>
        <dbReference type="ARBA" id="ARBA00022833"/>
    </source>
</evidence>
<dbReference type="OrthoDB" id="2822301at2759"/>
<keyword evidence="1" id="KW-0479">Metal-binding</keyword>
<keyword evidence="5" id="KW-0812">Transmembrane</keyword>
<dbReference type="AlphaFoldDB" id="A0A660KMB6"/>
<dbReference type="EMBL" id="CM017324">
    <property type="protein sequence ID" value="KAE8037522.1"/>
    <property type="molecule type" value="Genomic_DNA"/>
</dbReference>
<evidence type="ECO:0000256" key="5">
    <source>
        <dbReference type="SAM" id="Phobius"/>
    </source>
</evidence>
<organism evidence="7 8">
    <name type="scientific">Carpinus fangiana</name>
    <dbReference type="NCBI Taxonomy" id="176857"/>
    <lineage>
        <taxon>Eukaryota</taxon>
        <taxon>Viridiplantae</taxon>
        <taxon>Streptophyta</taxon>
        <taxon>Embryophyta</taxon>
        <taxon>Tracheophyta</taxon>
        <taxon>Spermatophyta</taxon>
        <taxon>Magnoliopsida</taxon>
        <taxon>eudicotyledons</taxon>
        <taxon>Gunneridae</taxon>
        <taxon>Pentapetalae</taxon>
        <taxon>rosids</taxon>
        <taxon>fabids</taxon>
        <taxon>Fagales</taxon>
        <taxon>Betulaceae</taxon>
        <taxon>Carpinus</taxon>
    </lineage>
</organism>
<dbReference type="Pfam" id="PF06839">
    <property type="entry name" value="Zn_ribbon_GRF"/>
    <property type="match status" value="1"/>
</dbReference>
<evidence type="ECO:0000256" key="4">
    <source>
        <dbReference type="PROSITE-ProRule" id="PRU01343"/>
    </source>
</evidence>
<keyword evidence="3" id="KW-0862">Zinc</keyword>
<keyword evidence="8" id="KW-1185">Reference proteome</keyword>